<keyword evidence="3" id="KW-1185">Reference proteome</keyword>
<organism evidence="2 3">
    <name type="scientific">Penicillium malachiteum</name>
    <dbReference type="NCBI Taxonomy" id="1324776"/>
    <lineage>
        <taxon>Eukaryota</taxon>
        <taxon>Fungi</taxon>
        <taxon>Dikarya</taxon>
        <taxon>Ascomycota</taxon>
        <taxon>Pezizomycotina</taxon>
        <taxon>Eurotiomycetes</taxon>
        <taxon>Eurotiomycetidae</taxon>
        <taxon>Eurotiales</taxon>
        <taxon>Aspergillaceae</taxon>
        <taxon>Penicillium</taxon>
    </lineage>
</organism>
<gene>
    <name evidence="2" type="ORF">N7493_002787</name>
</gene>
<dbReference type="Proteomes" id="UP001215712">
    <property type="component" value="Unassembled WGS sequence"/>
</dbReference>
<reference evidence="2" key="2">
    <citation type="submission" date="2023-01" db="EMBL/GenBank/DDBJ databases">
        <authorList>
            <person name="Petersen C."/>
        </authorList>
    </citation>
    <scope>NUCLEOTIDE SEQUENCE</scope>
    <source>
        <strain evidence="2">IBT 17514</strain>
    </source>
</reference>
<dbReference type="SUPFAM" id="SSF56112">
    <property type="entry name" value="Protein kinase-like (PK-like)"/>
    <property type="match status" value="1"/>
</dbReference>
<dbReference type="EMBL" id="JAQJAN010000003">
    <property type="protein sequence ID" value="KAJ5734001.1"/>
    <property type="molecule type" value="Genomic_DNA"/>
</dbReference>
<dbReference type="Pfam" id="PF01636">
    <property type="entry name" value="APH"/>
    <property type="match status" value="1"/>
</dbReference>
<proteinExistence type="predicted"/>
<comment type="caution">
    <text evidence="2">The sequence shown here is derived from an EMBL/GenBank/DDBJ whole genome shotgun (WGS) entry which is preliminary data.</text>
</comment>
<evidence type="ECO:0000313" key="3">
    <source>
        <dbReference type="Proteomes" id="UP001215712"/>
    </source>
</evidence>
<dbReference type="Gene3D" id="3.30.200.20">
    <property type="entry name" value="Phosphorylase Kinase, domain 1"/>
    <property type="match status" value="1"/>
</dbReference>
<evidence type="ECO:0000259" key="1">
    <source>
        <dbReference type="Pfam" id="PF01636"/>
    </source>
</evidence>
<protein>
    <recommendedName>
        <fullName evidence="1">Aminoglycoside phosphotransferase domain-containing protein</fullName>
    </recommendedName>
</protein>
<dbReference type="InterPro" id="IPR051678">
    <property type="entry name" value="AGP_Transferase"/>
</dbReference>
<feature type="domain" description="Aminoglycoside phosphotransferase" evidence="1">
    <location>
        <begin position="51"/>
        <end position="287"/>
    </location>
</feature>
<dbReference type="AlphaFoldDB" id="A0AAD6HT26"/>
<dbReference type="InterPro" id="IPR011009">
    <property type="entry name" value="Kinase-like_dom_sf"/>
</dbReference>
<dbReference type="InterPro" id="IPR002575">
    <property type="entry name" value="Aminoglycoside_PTrfase"/>
</dbReference>
<accession>A0AAD6HT26</accession>
<dbReference type="PANTHER" id="PTHR21310">
    <property type="entry name" value="AMINOGLYCOSIDE PHOSPHOTRANSFERASE-RELATED-RELATED"/>
    <property type="match status" value="1"/>
</dbReference>
<name>A0AAD6HT26_9EURO</name>
<sequence>MDYDDMAWEISDRIADTWVKHLFDPDTFMAIGHFLLKHHDAHDAFKFKVLQAGAFNTALHMEFLQSRSAIIRFPLPGATMFPEEKLQNEVATIRFIGDQSPIPVPMVLHWAGKKESPLELAPFLMMEYIDHHSNMINVLKTPGRPLDERVSLNPDISKTGLETLYRGMANVIFSMSKLSKPKIGSLYQIDDFTWEVARRPLSLSMNELRNDAIDSADDCRRKFVARFLLRKLVRDETLKAQWIHPESDHGPFPIWCDDFRPGNVLVDADLNITGVFDWEFTYTAPIEFTYAPPLWLILEKPEYWRAGYDDWAAEYQKKLEIFLRATIDCEEEAIRKGRLAPENHRLSSAMRRSWESEDFWIMYAARDNFAFDFIFWTKIDVRFFGERSDNPHICDIWRERLDLLEPAEKDFIEKHADVKLREMEAGQILAWDPDENTLEYMKSMAKVEDRSMS</sequence>
<evidence type="ECO:0000313" key="2">
    <source>
        <dbReference type="EMBL" id="KAJ5734001.1"/>
    </source>
</evidence>
<dbReference type="PANTHER" id="PTHR21310:SF37">
    <property type="entry name" value="AMINOGLYCOSIDE PHOSPHOTRANSFERASE DOMAIN-CONTAINING PROTEIN"/>
    <property type="match status" value="1"/>
</dbReference>
<reference evidence="2" key="1">
    <citation type="journal article" date="2023" name="IMA Fungus">
        <title>Comparative genomic study of the Penicillium genus elucidates a diverse pangenome and 15 lateral gene transfer events.</title>
        <authorList>
            <person name="Petersen C."/>
            <person name="Sorensen T."/>
            <person name="Nielsen M.R."/>
            <person name="Sondergaard T.E."/>
            <person name="Sorensen J.L."/>
            <person name="Fitzpatrick D.A."/>
            <person name="Frisvad J.C."/>
            <person name="Nielsen K.L."/>
        </authorList>
    </citation>
    <scope>NUCLEOTIDE SEQUENCE</scope>
    <source>
        <strain evidence="2">IBT 17514</strain>
    </source>
</reference>